<dbReference type="SMART" id="SM00225">
    <property type="entry name" value="BTB"/>
    <property type="match status" value="1"/>
</dbReference>
<keyword evidence="3" id="KW-1185">Reference proteome</keyword>
<dbReference type="InterPro" id="IPR011333">
    <property type="entry name" value="SKP1/BTB/POZ_sf"/>
</dbReference>
<dbReference type="SUPFAM" id="SSF54695">
    <property type="entry name" value="POZ domain"/>
    <property type="match status" value="1"/>
</dbReference>
<evidence type="ECO:0000313" key="2">
    <source>
        <dbReference type="EMBL" id="KZT24243.1"/>
    </source>
</evidence>
<dbReference type="CDD" id="cd18186">
    <property type="entry name" value="BTB_POZ_ZBTB_KLHL-like"/>
    <property type="match status" value="1"/>
</dbReference>
<dbReference type="Gene3D" id="3.30.710.10">
    <property type="entry name" value="Potassium Channel Kv1.1, Chain A"/>
    <property type="match status" value="1"/>
</dbReference>
<gene>
    <name evidence="2" type="ORF">NEOLEDRAFT_1068017</name>
</gene>
<organism evidence="2 3">
    <name type="scientific">Neolentinus lepideus HHB14362 ss-1</name>
    <dbReference type="NCBI Taxonomy" id="1314782"/>
    <lineage>
        <taxon>Eukaryota</taxon>
        <taxon>Fungi</taxon>
        <taxon>Dikarya</taxon>
        <taxon>Basidiomycota</taxon>
        <taxon>Agaricomycotina</taxon>
        <taxon>Agaricomycetes</taxon>
        <taxon>Gloeophyllales</taxon>
        <taxon>Gloeophyllaceae</taxon>
        <taxon>Neolentinus</taxon>
    </lineage>
</organism>
<name>A0A165RTB5_9AGAM</name>
<evidence type="ECO:0000313" key="3">
    <source>
        <dbReference type="Proteomes" id="UP000076761"/>
    </source>
</evidence>
<proteinExistence type="predicted"/>
<dbReference type="PROSITE" id="PS50097">
    <property type="entry name" value="BTB"/>
    <property type="match status" value="1"/>
</dbReference>
<accession>A0A165RTB5</accession>
<feature type="domain" description="BTB" evidence="1">
    <location>
        <begin position="35"/>
        <end position="99"/>
    </location>
</feature>
<protein>
    <recommendedName>
        <fullName evidence="1">BTB domain-containing protein</fullName>
    </recommendedName>
</protein>
<dbReference type="OrthoDB" id="3217871at2759"/>
<dbReference type="STRING" id="1314782.A0A165RTB5"/>
<dbReference type="InterPro" id="IPR000210">
    <property type="entry name" value="BTB/POZ_dom"/>
</dbReference>
<dbReference type="InParanoid" id="A0A165RTB5"/>
<evidence type="ECO:0000259" key="1">
    <source>
        <dbReference type="PROSITE" id="PS50097"/>
    </source>
</evidence>
<dbReference type="AlphaFoldDB" id="A0A165RTB5"/>
<dbReference type="Pfam" id="PF00651">
    <property type="entry name" value="BTB"/>
    <property type="match status" value="1"/>
</dbReference>
<dbReference type="EMBL" id="KV425579">
    <property type="protein sequence ID" value="KZT24243.1"/>
    <property type="molecule type" value="Genomic_DNA"/>
</dbReference>
<reference evidence="2 3" key="1">
    <citation type="journal article" date="2016" name="Mol. Biol. Evol.">
        <title>Comparative Genomics of Early-Diverging Mushroom-Forming Fungi Provides Insights into the Origins of Lignocellulose Decay Capabilities.</title>
        <authorList>
            <person name="Nagy L.G."/>
            <person name="Riley R."/>
            <person name="Tritt A."/>
            <person name="Adam C."/>
            <person name="Daum C."/>
            <person name="Floudas D."/>
            <person name="Sun H."/>
            <person name="Yadav J.S."/>
            <person name="Pangilinan J."/>
            <person name="Larsson K.H."/>
            <person name="Matsuura K."/>
            <person name="Barry K."/>
            <person name="Labutti K."/>
            <person name="Kuo R."/>
            <person name="Ohm R.A."/>
            <person name="Bhattacharya S.S."/>
            <person name="Shirouzu T."/>
            <person name="Yoshinaga Y."/>
            <person name="Martin F.M."/>
            <person name="Grigoriev I.V."/>
            <person name="Hibbett D.S."/>
        </authorList>
    </citation>
    <scope>NUCLEOTIDE SEQUENCE [LARGE SCALE GENOMIC DNA]</scope>
    <source>
        <strain evidence="2 3">HHB14362 ss-1</strain>
    </source>
</reference>
<sequence length="319" mass="36021">MPEASRKSTDAIHDGVDVVPKDGVTKSQDLWFDDGNIVLQAESTVFKVHRTVLALNSTVFRDMFGVAHPEDGEQLADCPLVDVLDKSDDMWLFLKAMYTPGYCETVVDFPQVASMLRLASKYDVKYFRTLSVAKLRTVCPTDFSVWNRNPAVSHPDKLLTLARECGIRILLPAAMYQCCLLGQDYIIDHVPAREDVKLCLTGRQKIIDAWRKMVDPTSEDGSIFRYSRSSCCQQQMRALMLEPIIWAIMLDSKIHVHDADALEKISSAAWQRLCVDCASSLRRNVEGARKVIWNKLPGFFGLPAWDELKKEMESEGSPN</sequence>
<dbReference type="Proteomes" id="UP000076761">
    <property type="component" value="Unassembled WGS sequence"/>
</dbReference>